<dbReference type="RefSeq" id="WP_353543095.1">
    <property type="nucleotide sequence ID" value="NZ_BAABRN010000038.1"/>
</dbReference>
<evidence type="ECO:0000313" key="3">
    <source>
        <dbReference type="Proteomes" id="UP001458946"/>
    </source>
</evidence>
<dbReference type="EMBL" id="BAABRN010000038">
    <property type="protein sequence ID" value="GAA5503123.1"/>
    <property type="molecule type" value="Genomic_DNA"/>
</dbReference>
<dbReference type="InterPro" id="IPR044925">
    <property type="entry name" value="His-Me_finger_sf"/>
</dbReference>
<dbReference type="InterPro" id="IPR044930">
    <property type="entry name" value="Homing_endonuclease_His-Me"/>
</dbReference>
<reference evidence="2 3" key="1">
    <citation type="submission" date="2024-02" db="EMBL/GenBank/DDBJ databases">
        <title>Deinococcus xinjiangensis NBRC 107630.</title>
        <authorList>
            <person name="Ichikawa N."/>
            <person name="Katano-Makiyama Y."/>
            <person name="Hidaka K."/>
        </authorList>
    </citation>
    <scope>NUCLEOTIDE SEQUENCE [LARGE SCALE GENOMIC DNA]</scope>
    <source>
        <strain evidence="2 3">NBRC 107630</strain>
    </source>
</reference>
<dbReference type="Gene3D" id="3.90.75.10">
    <property type="entry name" value="Homing Intron 3 (I-ppo) Encoded Endonuclease, Chain A"/>
    <property type="match status" value="1"/>
</dbReference>
<evidence type="ECO:0008006" key="4">
    <source>
        <dbReference type="Google" id="ProtNLM"/>
    </source>
</evidence>
<proteinExistence type="predicted"/>
<name>A0ABP9VIC8_9DEIO</name>
<feature type="region of interest" description="Disordered" evidence="1">
    <location>
        <begin position="93"/>
        <end position="113"/>
    </location>
</feature>
<evidence type="ECO:0000313" key="2">
    <source>
        <dbReference type="EMBL" id="GAA5503123.1"/>
    </source>
</evidence>
<evidence type="ECO:0000256" key="1">
    <source>
        <dbReference type="SAM" id="MobiDB-lite"/>
    </source>
</evidence>
<gene>
    <name evidence="2" type="ORF">Dxin01_02872</name>
</gene>
<protein>
    <recommendedName>
        <fullName evidence="4">HNH endonuclease</fullName>
    </recommendedName>
</protein>
<dbReference type="Proteomes" id="UP001458946">
    <property type="component" value="Unassembled WGS sequence"/>
</dbReference>
<sequence>MKLADIRDLPELIARMDAKTDRSPSEEPYKGSGCHVWTGAASNGYGQVSVQGEKVGAHRMALAIETGTFGEQAMHTCDHPLCVNPAHLSWGTNADNTRDKAGKGRASRLSGSANGRAVLSDSDVVSIRAAPAHRGIQTKLARQYKVSQSTISLIRSGKTW</sequence>
<dbReference type="SUPFAM" id="SSF54060">
    <property type="entry name" value="His-Me finger endonucleases"/>
    <property type="match status" value="1"/>
</dbReference>
<keyword evidence="3" id="KW-1185">Reference proteome</keyword>
<comment type="caution">
    <text evidence="2">The sequence shown here is derived from an EMBL/GenBank/DDBJ whole genome shotgun (WGS) entry which is preliminary data.</text>
</comment>
<accession>A0ABP9VIC8</accession>
<organism evidence="2 3">
    <name type="scientific">Deinococcus xinjiangensis</name>
    <dbReference type="NCBI Taxonomy" id="457454"/>
    <lineage>
        <taxon>Bacteria</taxon>
        <taxon>Thermotogati</taxon>
        <taxon>Deinococcota</taxon>
        <taxon>Deinococci</taxon>
        <taxon>Deinococcales</taxon>
        <taxon>Deinococcaceae</taxon>
        <taxon>Deinococcus</taxon>
    </lineage>
</organism>